<dbReference type="OMA" id="YKEYLIC"/>
<evidence type="ECO:0000313" key="2">
    <source>
        <dbReference type="Proteomes" id="UP000001593"/>
    </source>
</evidence>
<accession>A7SA07</accession>
<name>A7SA07_NEMVE</name>
<dbReference type="EMBL" id="DS469606">
    <property type="protein sequence ID" value="EDO39514.1"/>
    <property type="molecule type" value="Genomic_DNA"/>
</dbReference>
<organism evidence="1 2">
    <name type="scientific">Nematostella vectensis</name>
    <name type="common">Starlet sea anemone</name>
    <dbReference type="NCBI Taxonomy" id="45351"/>
    <lineage>
        <taxon>Eukaryota</taxon>
        <taxon>Metazoa</taxon>
        <taxon>Cnidaria</taxon>
        <taxon>Anthozoa</taxon>
        <taxon>Hexacorallia</taxon>
        <taxon>Actiniaria</taxon>
        <taxon>Edwardsiidae</taxon>
        <taxon>Nematostella</taxon>
    </lineage>
</organism>
<reference evidence="1 2" key="1">
    <citation type="journal article" date="2007" name="Science">
        <title>Sea anemone genome reveals ancestral eumetazoan gene repertoire and genomic organization.</title>
        <authorList>
            <person name="Putnam N.H."/>
            <person name="Srivastava M."/>
            <person name="Hellsten U."/>
            <person name="Dirks B."/>
            <person name="Chapman J."/>
            <person name="Salamov A."/>
            <person name="Terry A."/>
            <person name="Shapiro H."/>
            <person name="Lindquist E."/>
            <person name="Kapitonov V.V."/>
            <person name="Jurka J."/>
            <person name="Genikhovich G."/>
            <person name="Grigoriev I.V."/>
            <person name="Lucas S.M."/>
            <person name="Steele R.E."/>
            <person name="Finnerty J.R."/>
            <person name="Technau U."/>
            <person name="Martindale M.Q."/>
            <person name="Rokhsar D.S."/>
        </authorList>
    </citation>
    <scope>NUCLEOTIDE SEQUENCE [LARGE SCALE GENOMIC DNA]</scope>
    <source>
        <strain evidence="2">CH2 X CH6</strain>
    </source>
</reference>
<protein>
    <submittedName>
        <fullName evidence="1">Uncharacterized protein</fullName>
    </submittedName>
</protein>
<dbReference type="HOGENOM" id="CLU_2309293_0_0_1"/>
<evidence type="ECO:0000313" key="1">
    <source>
        <dbReference type="EMBL" id="EDO39514.1"/>
    </source>
</evidence>
<gene>
    <name evidence="1" type="ORF">NEMVEDRAFT_v1g243872</name>
</gene>
<dbReference type="InParanoid" id="A7SA07"/>
<proteinExistence type="predicted"/>
<dbReference type="Proteomes" id="UP000001593">
    <property type="component" value="Unassembled WGS sequence"/>
</dbReference>
<sequence>MAFLIDNLSSDQWKRVDCHTDPEKDGYREYLVCHRLPTSDEKVEFKYSASEERNDSRPVELMLYGARGRDPLQGIQRPYLKVEDNQIIGMEVCGECCERK</sequence>
<dbReference type="AlphaFoldDB" id="A7SA07"/>
<keyword evidence="2" id="KW-1185">Reference proteome</keyword>